<protein>
    <submittedName>
        <fullName evidence="7">Type III secretion system protein</fullName>
    </submittedName>
</protein>
<evidence type="ECO:0000256" key="2">
    <source>
        <dbReference type="ARBA" id="ARBA00022448"/>
    </source>
</evidence>
<proteinExistence type="inferred from homology"/>
<comment type="similarity">
    <text evidence="5">Belongs to the SctL stator family.</text>
</comment>
<evidence type="ECO:0000313" key="8">
    <source>
        <dbReference type="Proteomes" id="UP000019918"/>
    </source>
</evidence>
<dbReference type="AlphaFoldDB" id="A0A014M1T2"/>
<keyword evidence="8" id="KW-1185">Reference proteome</keyword>
<dbReference type="InterPro" id="IPR009335">
    <property type="entry name" value="T3SS_HrpE/ATPase_suE"/>
</dbReference>
<dbReference type="Pfam" id="PF06188">
    <property type="entry name" value="HrpE"/>
    <property type="match status" value="1"/>
</dbReference>
<dbReference type="GO" id="GO:0005737">
    <property type="term" value="C:cytoplasm"/>
    <property type="evidence" value="ECO:0007669"/>
    <property type="project" value="UniProtKB-SubCell"/>
</dbReference>
<gene>
    <name evidence="7" type="ORF">BG55_09110</name>
</gene>
<dbReference type="OrthoDB" id="6631671at2"/>
<dbReference type="RefSeq" id="WP_034936522.1">
    <property type="nucleotide sequence ID" value="NZ_JFHN01000044.1"/>
</dbReference>
<keyword evidence="4" id="KW-0653">Protein transport</keyword>
<keyword evidence="3" id="KW-0963">Cytoplasm</keyword>
<dbReference type="InterPro" id="IPR012842">
    <property type="entry name" value="T3SS_SctL/SctL2"/>
</dbReference>
<dbReference type="NCBIfam" id="TIGR02499">
    <property type="entry name" value="HrpE_YscL_not"/>
    <property type="match status" value="1"/>
</dbReference>
<evidence type="ECO:0000256" key="3">
    <source>
        <dbReference type="ARBA" id="ARBA00022490"/>
    </source>
</evidence>
<reference evidence="7 8" key="1">
    <citation type="submission" date="2014-02" db="EMBL/GenBank/DDBJ databases">
        <title>Draft genome of Erwinia mallotivora strain BT-MARDI, a papaya dieback pathogen.</title>
        <authorList>
            <person name="Redzuan R."/>
            <person name="Abu Bakar N."/>
            <person name="Badrun R."/>
            <person name="Mohd Raih M.F."/>
            <person name="Rozano L."/>
            <person name="Mat Amin N."/>
        </authorList>
    </citation>
    <scope>NUCLEOTIDE SEQUENCE [LARGE SCALE GENOMIC DNA]</scope>
    <source>
        <strain evidence="7 8">BT-MARDI</strain>
    </source>
</reference>
<feature type="coiled-coil region" evidence="6">
    <location>
        <begin position="32"/>
        <end position="59"/>
    </location>
</feature>
<evidence type="ECO:0000256" key="4">
    <source>
        <dbReference type="ARBA" id="ARBA00022927"/>
    </source>
</evidence>
<keyword evidence="2" id="KW-0813">Transport</keyword>
<dbReference type="EMBL" id="JFHN01000044">
    <property type="protein sequence ID" value="EXU75771.1"/>
    <property type="molecule type" value="Genomic_DNA"/>
</dbReference>
<comment type="subcellular location">
    <subcellularLocation>
        <location evidence="1">Cytoplasm</location>
    </subcellularLocation>
</comment>
<accession>A0A014M1T2</accession>
<evidence type="ECO:0000313" key="7">
    <source>
        <dbReference type="EMBL" id="EXU75771.1"/>
    </source>
</evidence>
<sequence>MLTRKRITLLNGADDLAPVISQAMLVIQQQGEDILRQAQQQAEAILAAAEQEAEACKLLAQQRAEQDFWQQADSLLADWRQQQQQIESEVLAVMDGVLAQALGQLLTEVPEPQRLSALLRQLLRDKMQAEQASLCCHPSQQQPVADWLAMHSHLSWQLQPDETLADDSLKLVTAQGELHLDWQQAVRQLLPPQSESPAL</sequence>
<evidence type="ECO:0000256" key="5">
    <source>
        <dbReference type="ARBA" id="ARBA00024335"/>
    </source>
</evidence>
<dbReference type="PATRIC" id="fig|69222.5.peg.1878"/>
<evidence type="ECO:0000256" key="6">
    <source>
        <dbReference type="SAM" id="Coils"/>
    </source>
</evidence>
<keyword evidence="6" id="KW-0175">Coiled coil</keyword>
<organism evidence="7 8">
    <name type="scientific">Erwinia mallotivora</name>
    <dbReference type="NCBI Taxonomy" id="69222"/>
    <lineage>
        <taxon>Bacteria</taxon>
        <taxon>Pseudomonadati</taxon>
        <taxon>Pseudomonadota</taxon>
        <taxon>Gammaproteobacteria</taxon>
        <taxon>Enterobacterales</taxon>
        <taxon>Erwiniaceae</taxon>
        <taxon>Erwinia</taxon>
    </lineage>
</organism>
<evidence type="ECO:0000256" key="1">
    <source>
        <dbReference type="ARBA" id="ARBA00004496"/>
    </source>
</evidence>
<dbReference type="Proteomes" id="UP000019918">
    <property type="component" value="Unassembled WGS sequence"/>
</dbReference>
<name>A0A014M1T2_9GAMM</name>
<dbReference type="STRING" id="69222.BG55_09110"/>
<comment type="caution">
    <text evidence="7">The sequence shown here is derived from an EMBL/GenBank/DDBJ whole genome shotgun (WGS) entry which is preliminary data.</text>
</comment>
<dbReference type="GO" id="GO:0030254">
    <property type="term" value="P:protein secretion by the type III secretion system"/>
    <property type="evidence" value="ECO:0007669"/>
    <property type="project" value="InterPro"/>
</dbReference>